<organism evidence="1 2">
    <name type="scientific">Lapidilactobacillus mulanensis</name>
    <dbReference type="NCBI Taxonomy" id="2485999"/>
    <lineage>
        <taxon>Bacteria</taxon>
        <taxon>Bacillati</taxon>
        <taxon>Bacillota</taxon>
        <taxon>Bacilli</taxon>
        <taxon>Lactobacillales</taxon>
        <taxon>Lactobacillaceae</taxon>
        <taxon>Lapidilactobacillus</taxon>
    </lineage>
</organism>
<sequence>MTYKNFIWDFDGTLFDTYPVMLNTLSQALAEFGVAGLDRAALYQSMKLKSVRFVEQQMASKYGFSAEALAKRYHELEHASQREPQPYTGAKEVLQAVVAQHGQNFLDTHRNQSVYQYLQAAGLRGYFVGGVDADQDFPRKPDPGAILAIMAQYQLAPNETVIIGDRRLDIEAGTNAGIATIYFNVDRLNDAPMATHQIQQLTDVLKFIS</sequence>
<accession>A0ABW4DNW3</accession>
<proteinExistence type="predicted"/>
<gene>
    <name evidence="1" type="ORF">ACFQ4L_05795</name>
</gene>
<dbReference type="Proteomes" id="UP001597244">
    <property type="component" value="Unassembled WGS sequence"/>
</dbReference>
<dbReference type="SFLD" id="SFLDG01129">
    <property type="entry name" value="C1.5:_HAD__Beta-PGM__Phosphata"/>
    <property type="match status" value="1"/>
</dbReference>
<protein>
    <submittedName>
        <fullName evidence="1">HAD hydrolase-like protein</fullName>
    </submittedName>
</protein>
<name>A0ABW4DNW3_9LACO</name>
<comment type="caution">
    <text evidence="1">The sequence shown here is derived from an EMBL/GenBank/DDBJ whole genome shotgun (WGS) entry which is preliminary data.</text>
</comment>
<reference evidence="2" key="1">
    <citation type="journal article" date="2019" name="Int. J. Syst. Evol. Microbiol.">
        <title>The Global Catalogue of Microorganisms (GCM) 10K type strain sequencing project: providing services to taxonomists for standard genome sequencing and annotation.</title>
        <authorList>
            <consortium name="The Broad Institute Genomics Platform"/>
            <consortium name="The Broad Institute Genome Sequencing Center for Infectious Disease"/>
            <person name="Wu L."/>
            <person name="Ma J."/>
        </authorList>
    </citation>
    <scope>NUCLEOTIDE SEQUENCE [LARGE SCALE GENOMIC DNA]</scope>
    <source>
        <strain evidence="2">CCM 8951</strain>
    </source>
</reference>
<dbReference type="PANTHER" id="PTHR43434">
    <property type="entry name" value="PHOSPHOGLYCOLATE PHOSPHATASE"/>
    <property type="match status" value="1"/>
</dbReference>
<evidence type="ECO:0000313" key="1">
    <source>
        <dbReference type="EMBL" id="MFD1465593.1"/>
    </source>
</evidence>
<dbReference type="Pfam" id="PF13419">
    <property type="entry name" value="HAD_2"/>
    <property type="match status" value="1"/>
</dbReference>
<dbReference type="EMBL" id="JBHTOF010000056">
    <property type="protein sequence ID" value="MFD1465593.1"/>
    <property type="molecule type" value="Genomic_DNA"/>
</dbReference>
<keyword evidence="2" id="KW-1185">Reference proteome</keyword>
<dbReference type="SFLD" id="SFLDS00003">
    <property type="entry name" value="Haloacid_Dehalogenase"/>
    <property type="match status" value="1"/>
</dbReference>
<dbReference type="PANTHER" id="PTHR43434:SF25">
    <property type="entry name" value="PHOSPHOGLYCOLATE PHOSPHATASE"/>
    <property type="match status" value="1"/>
</dbReference>
<dbReference type="InterPro" id="IPR023214">
    <property type="entry name" value="HAD_sf"/>
</dbReference>
<dbReference type="InterPro" id="IPR050155">
    <property type="entry name" value="HAD-like_hydrolase_sf"/>
</dbReference>
<dbReference type="SUPFAM" id="SSF56784">
    <property type="entry name" value="HAD-like"/>
    <property type="match status" value="1"/>
</dbReference>
<dbReference type="RefSeq" id="WP_164506654.1">
    <property type="nucleotide sequence ID" value="NZ_JBHTOF010000056.1"/>
</dbReference>
<evidence type="ECO:0000313" key="2">
    <source>
        <dbReference type="Proteomes" id="UP001597244"/>
    </source>
</evidence>
<dbReference type="Gene3D" id="3.40.50.1000">
    <property type="entry name" value="HAD superfamily/HAD-like"/>
    <property type="match status" value="1"/>
</dbReference>
<dbReference type="Gene3D" id="1.10.150.240">
    <property type="entry name" value="Putative phosphatase, domain 2"/>
    <property type="match status" value="1"/>
</dbReference>
<dbReference type="InterPro" id="IPR036412">
    <property type="entry name" value="HAD-like_sf"/>
</dbReference>
<dbReference type="InterPro" id="IPR023198">
    <property type="entry name" value="PGP-like_dom2"/>
</dbReference>
<dbReference type="InterPro" id="IPR041492">
    <property type="entry name" value="HAD_2"/>
</dbReference>